<evidence type="ECO:0000256" key="1">
    <source>
        <dbReference type="ARBA" id="ARBA00022801"/>
    </source>
</evidence>
<keyword evidence="3" id="KW-1133">Transmembrane helix</keyword>
<feature type="region of interest" description="Disordered" evidence="2">
    <location>
        <begin position="1"/>
        <end position="75"/>
    </location>
</feature>
<keyword evidence="1" id="KW-0378">Hydrolase</keyword>
<feature type="compositionally biased region" description="Basic residues" evidence="2">
    <location>
        <begin position="1"/>
        <end position="11"/>
    </location>
</feature>
<feature type="non-terminal residue" evidence="4">
    <location>
        <position position="1"/>
    </location>
</feature>
<keyword evidence="5" id="KW-1185">Reference proteome</keyword>
<organism evidence="4 5">
    <name type="scientific">Curtobacterium aurantiacum</name>
    <dbReference type="NCBI Taxonomy" id="3236919"/>
    <lineage>
        <taxon>Bacteria</taxon>
        <taxon>Bacillati</taxon>
        <taxon>Actinomycetota</taxon>
        <taxon>Actinomycetes</taxon>
        <taxon>Micrococcales</taxon>
        <taxon>Microbacteriaceae</taxon>
        <taxon>Curtobacterium</taxon>
    </lineage>
</organism>
<protein>
    <submittedName>
        <fullName evidence="4">Class E sortase</fullName>
    </submittedName>
</protein>
<proteinExistence type="predicted"/>
<evidence type="ECO:0000256" key="3">
    <source>
        <dbReference type="SAM" id="Phobius"/>
    </source>
</evidence>
<gene>
    <name evidence="4" type="ORF">KK097_11230</name>
</gene>
<evidence type="ECO:0000313" key="4">
    <source>
        <dbReference type="EMBL" id="MBT1588386.1"/>
    </source>
</evidence>
<dbReference type="InterPro" id="IPR042003">
    <property type="entry name" value="Sortase_E"/>
</dbReference>
<comment type="caution">
    <text evidence="4">The sequence shown here is derived from an EMBL/GenBank/DDBJ whole genome shotgun (WGS) entry which is preliminary data.</text>
</comment>
<evidence type="ECO:0000313" key="5">
    <source>
        <dbReference type="Proteomes" id="UP001519641"/>
    </source>
</evidence>
<name>A0ABS5VFW9_9MICO</name>
<keyword evidence="3" id="KW-0812">Transmembrane</keyword>
<dbReference type="Proteomes" id="UP001519641">
    <property type="component" value="Unassembled WGS sequence"/>
</dbReference>
<dbReference type="RefSeq" id="WP_214544808.1">
    <property type="nucleotide sequence ID" value="NZ_JAHEWS010000016.1"/>
</dbReference>
<dbReference type="Pfam" id="PF04203">
    <property type="entry name" value="Sortase"/>
    <property type="match status" value="1"/>
</dbReference>
<feature type="transmembrane region" description="Helical" evidence="3">
    <location>
        <begin position="95"/>
        <end position="116"/>
    </location>
</feature>
<feature type="transmembrane region" description="Helical" evidence="3">
    <location>
        <begin position="313"/>
        <end position="332"/>
    </location>
</feature>
<dbReference type="InterPro" id="IPR023365">
    <property type="entry name" value="Sortase_dom-sf"/>
</dbReference>
<dbReference type="SUPFAM" id="SSF63817">
    <property type="entry name" value="Sortase"/>
    <property type="match status" value="1"/>
</dbReference>
<dbReference type="EMBL" id="JAHEWS010000016">
    <property type="protein sequence ID" value="MBT1588386.1"/>
    <property type="molecule type" value="Genomic_DNA"/>
</dbReference>
<reference evidence="4 5" key="1">
    <citation type="submission" date="2021-05" db="EMBL/GenBank/DDBJ databases">
        <title>Whole genome sequence of Curtobacterium flaccumfaciens pv. flaccumfaciens strain CFBP 8819.</title>
        <authorList>
            <person name="Osdaghi E."/>
            <person name="Taghouti G."/>
            <person name="Portier P."/>
            <person name="Fazliarab A."/>
            <person name="Taghavi S.M."/>
            <person name="Briand M."/>
            <person name="Le-Saux M."/>
            <person name="Jacques M.-A."/>
        </authorList>
    </citation>
    <scope>NUCLEOTIDE SEQUENCE [LARGE SCALE GENOMIC DNA]</scope>
    <source>
        <strain evidence="4 5">CFBP 8819</strain>
    </source>
</reference>
<sequence>PRRLHPRRHHTPNTPNTPTDGSMTSFTSWLPGRRPTGEPDASGRRRAVRTWRPIRALRPSRTRRPTRPVSGWSHESVGPAARAIPVLGAPDRWRFSGSAIVVVGLLLVGFALQFTAVSQVTYSRDQQLARDAFRYQLANATAPVGQTGTDGRLVPEGTPVAIVRVPALDLDTVVLQGTTSETTRSGPGHRRDTPLPGQVGASVVYGRQTAYGGPFGRIDQLDKGAVITATTGQGTAKYRVVDVRRTGDHVPAPLEAGDGRLTLVSAAGLPFLPDSVVRVDAELVSKAAPTPTPSLGYAALAPAELTMAGDGSVWPFLVLGLIVLAGMVALFAVGMRFWGRRQTLVVAVPVVLAVGLSAASQLTVLLPNLM</sequence>
<accession>A0ABS5VFW9</accession>
<feature type="region of interest" description="Disordered" evidence="2">
    <location>
        <begin position="177"/>
        <end position="198"/>
    </location>
</feature>
<evidence type="ECO:0000256" key="2">
    <source>
        <dbReference type="SAM" id="MobiDB-lite"/>
    </source>
</evidence>
<keyword evidence="3" id="KW-0472">Membrane</keyword>
<dbReference type="InterPro" id="IPR005754">
    <property type="entry name" value="Sortase"/>
</dbReference>
<dbReference type="Gene3D" id="2.40.260.10">
    <property type="entry name" value="Sortase"/>
    <property type="match status" value="1"/>
</dbReference>
<feature type="transmembrane region" description="Helical" evidence="3">
    <location>
        <begin position="344"/>
        <end position="366"/>
    </location>
</feature>
<dbReference type="CDD" id="cd05830">
    <property type="entry name" value="Sortase_E"/>
    <property type="match status" value="1"/>
</dbReference>